<dbReference type="RefSeq" id="XP_007314292.1">
    <property type="nucleotide sequence ID" value="XM_007314230.1"/>
</dbReference>
<evidence type="ECO:0000313" key="1">
    <source>
        <dbReference type="EMBL" id="EGO30050.1"/>
    </source>
</evidence>
<proteinExistence type="predicted"/>
<organism>
    <name type="scientific">Serpula lacrymans var. lacrymans (strain S7.9)</name>
    <name type="common">Dry rot fungus</name>
    <dbReference type="NCBI Taxonomy" id="578457"/>
    <lineage>
        <taxon>Eukaryota</taxon>
        <taxon>Fungi</taxon>
        <taxon>Dikarya</taxon>
        <taxon>Basidiomycota</taxon>
        <taxon>Agaricomycotina</taxon>
        <taxon>Agaricomycetes</taxon>
        <taxon>Agaricomycetidae</taxon>
        <taxon>Boletales</taxon>
        <taxon>Coniophorineae</taxon>
        <taxon>Serpulaceae</taxon>
        <taxon>Serpula</taxon>
    </lineage>
</organism>
<dbReference type="AlphaFoldDB" id="F8NJK0"/>
<dbReference type="Proteomes" id="UP000008064">
    <property type="component" value="Unassembled WGS sequence"/>
</dbReference>
<name>F8NJK0_SERL9</name>
<sequence length="64" mass="7283">MVKVKFNVPSPPHLSYRYLRSRSPDLPCPPNVIERENGPFNKSTVLEGCISSFQQTSGKRKRHA</sequence>
<dbReference type="HOGENOM" id="CLU_2869018_0_0_1"/>
<reference evidence="1" key="1">
    <citation type="submission" date="2011-04" db="EMBL/GenBank/DDBJ databases">
        <title>Evolution of plant cell wall degrading machinery underlies the functional diversity of forest fungi.</title>
        <authorList>
            <consortium name="US DOE Joint Genome Institute (JGI-PGF)"/>
            <person name="Eastwood D.C."/>
            <person name="Floudas D."/>
            <person name="Binder M."/>
            <person name="Majcherczyk A."/>
            <person name="Schneider P."/>
            <person name="Aerts A."/>
            <person name="Asiegbu F.O."/>
            <person name="Baker S.E."/>
            <person name="Barry K."/>
            <person name="Bendiksby M."/>
            <person name="Blumentritt M."/>
            <person name="Coutinho P.M."/>
            <person name="Cullen D."/>
            <person name="Cullen D."/>
            <person name="Gathman A."/>
            <person name="Goodell B."/>
            <person name="Henrissat B."/>
            <person name="Ihrmark K."/>
            <person name="Kauserud H."/>
            <person name="Kohler A."/>
            <person name="LaButti K."/>
            <person name="Lapidus A."/>
            <person name="Lavin J.L."/>
            <person name="Lee Y.-H."/>
            <person name="Lindquist E."/>
            <person name="Lilly W."/>
            <person name="Lucas S."/>
            <person name="Morin E."/>
            <person name="Murat C."/>
            <person name="Oguiza J.A."/>
            <person name="Park J."/>
            <person name="Pisabarro A.G."/>
            <person name="Riley R."/>
            <person name="Rosling A."/>
            <person name="Salamov A."/>
            <person name="Schmidt O."/>
            <person name="Schmutz J."/>
            <person name="Skrede I."/>
            <person name="Stenlid J."/>
            <person name="Wiebenga A."/>
            <person name="Xie X."/>
            <person name="Kues U."/>
            <person name="Hibbett D.S."/>
            <person name="Hoffmeister D."/>
            <person name="Hogberg N."/>
            <person name="Martin F."/>
            <person name="Grigoriev I.V."/>
            <person name="Watkinson S.C."/>
        </authorList>
    </citation>
    <scope>NUCLEOTIDE SEQUENCE</scope>
    <source>
        <strain evidence="1">S7.9</strain>
    </source>
</reference>
<dbReference type="EMBL" id="GL945429">
    <property type="protein sequence ID" value="EGO30050.1"/>
    <property type="molecule type" value="Genomic_DNA"/>
</dbReference>
<protein>
    <submittedName>
        <fullName evidence="1">Uncharacterized protein</fullName>
    </submittedName>
</protein>
<accession>F8NJK0</accession>
<dbReference type="KEGG" id="sla:SERLADRAFT_458529"/>
<dbReference type="GeneID" id="18817742"/>
<gene>
    <name evidence="1" type="ORF">SERLADRAFT_458529</name>
</gene>